<dbReference type="PANTHER" id="PTHR32309:SF13">
    <property type="entry name" value="FERRIC ENTEROBACTIN TRANSPORT PROTEIN FEPE"/>
    <property type="match status" value="1"/>
</dbReference>
<keyword evidence="12" id="KW-0808">Transferase</keyword>
<dbReference type="EMBL" id="CP039543">
    <property type="protein sequence ID" value="QJT11088.1"/>
    <property type="molecule type" value="Genomic_DNA"/>
</dbReference>
<evidence type="ECO:0000259" key="11">
    <source>
        <dbReference type="Pfam" id="PF13807"/>
    </source>
</evidence>
<dbReference type="InterPro" id="IPR033756">
    <property type="entry name" value="YlxH/NBP35"/>
</dbReference>
<feature type="coiled-coil region" evidence="8">
    <location>
        <begin position="215"/>
        <end position="281"/>
    </location>
</feature>
<evidence type="ECO:0000256" key="6">
    <source>
        <dbReference type="ARBA" id="ARBA00022989"/>
    </source>
</evidence>
<feature type="domain" description="Polysaccharide chain length determinant N-terminal" evidence="10">
    <location>
        <begin position="10"/>
        <end position="98"/>
    </location>
</feature>
<evidence type="ECO:0000256" key="9">
    <source>
        <dbReference type="SAM" id="Phobius"/>
    </source>
</evidence>
<keyword evidence="5" id="KW-0067">ATP-binding</keyword>
<name>A0ABX6NK86_9BACT</name>
<dbReference type="Pfam" id="PF10609">
    <property type="entry name" value="ParA"/>
    <property type="match status" value="1"/>
</dbReference>
<comment type="subcellular location">
    <subcellularLocation>
        <location evidence="1">Cell membrane</location>
        <topology evidence="1">Multi-pass membrane protein</topology>
    </subcellularLocation>
</comment>
<evidence type="ECO:0000256" key="5">
    <source>
        <dbReference type="ARBA" id="ARBA00022840"/>
    </source>
</evidence>
<evidence type="ECO:0000313" key="13">
    <source>
        <dbReference type="Proteomes" id="UP000503251"/>
    </source>
</evidence>
<dbReference type="InterPro" id="IPR032807">
    <property type="entry name" value="GNVR"/>
</dbReference>
<dbReference type="InterPro" id="IPR050445">
    <property type="entry name" value="Bact_polysacc_biosynth/exp"/>
</dbReference>
<sequence>MEHDREIMHLRDYLLVLRKRRWLIASIFIVVVLLAGLFTVTMQPVYEGETILSIEPDEANVVSIEEVFTVDASNTEYYQTQYNIISSRSIARRVIKELNLDESEEFFPKPGSSLVAQTARWLKETIGELKGAIMAMFKPPSSGGEGLSPEEARMQQAVAIFATRLSVEPVRNSRLVQITFEAHDPALAKQITDTIAQEYINHSMEMRLSTIQDAIAWLNKRIAKERVKVENAESRFQAFKDQHSIISDFSANIEQVKANQLADLRAKIVDAETEMIEARTRYQQTKSLMDQGQPLDSIPAVLENQLILTIKQKEVELRNRLSELSRTYGPNHPQIRSVNAELATLESRMRTEATKIMESLQNRYQLVKSRYDSLVASLQEQEKQALGLNKLAAEYNTLKSDAEGAREIFNMLVQRFKEASVSEDMPTVNIHVVDAAQVPTDPVRPKTFIYMAVAAIFGLGLGLGVAFLLEYLDNTLKTPSDVKRWLAAPFLGVIPFQRGVTSNSPGMLASVIDPKSLASEAYRSLRTNVLFSLADQEPRVFQVTSAGPGEGKTLTAINLAVTMAQNGSKTVIVDCDLRRPMVHKTLGVHRQRGVSNILANPKEDIESMILETDVPNLYVVPAGPIPPNPSELLGGKRMQELLDHLNPMFDKIIVDTPPVTAVTDASLIAGKVEGVVMVVRAFATSREVVRTGLDILRKLNAKILGVVLNGVKLEKEGYYYYQYYYYYYASDGEGGRKRRRRKTQEGAASA</sequence>
<keyword evidence="2" id="KW-1003">Cell membrane</keyword>
<evidence type="ECO:0000256" key="4">
    <source>
        <dbReference type="ARBA" id="ARBA00022741"/>
    </source>
</evidence>
<dbReference type="InterPro" id="IPR003856">
    <property type="entry name" value="LPS_length_determ_N"/>
</dbReference>
<dbReference type="InterPro" id="IPR027417">
    <property type="entry name" value="P-loop_NTPase"/>
</dbReference>
<keyword evidence="6 9" id="KW-1133">Transmembrane helix</keyword>
<reference evidence="12 13" key="1">
    <citation type="submission" date="2019-04" db="EMBL/GenBank/DDBJ databases">
        <title>Isolation and culture of sulfate reducing bacteria from the cold seep of the South China Sea.</title>
        <authorList>
            <person name="Sun C."/>
            <person name="Liu R."/>
        </authorList>
    </citation>
    <scope>NUCLEOTIDE SEQUENCE [LARGE SCALE GENOMIC DNA]</scope>
    <source>
        <strain evidence="12 13">CS1</strain>
    </source>
</reference>
<evidence type="ECO:0000313" key="12">
    <source>
        <dbReference type="EMBL" id="QJT11088.1"/>
    </source>
</evidence>
<dbReference type="Proteomes" id="UP000503251">
    <property type="component" value="Chromosome"/>
</dbReference>
<keyword evidence="7 9" id="KW-0472">Membrane</keyword>
<dbReference type="Pfam" id="PF13807">
    <property type="entry name" value="GNVR"/>
    <property type="match status" value="1"/>
</dbReference>
<keyword evidence="13" id="KW-1185">Reference proteome</keyword>
<organism evidence="12 13">
    <name type="scientific">Oceanidesulfovibrio marinus</name>
    <dbReference type="NCBI Taxonomy" id="370038"/>
    <lineage>
        <taxon>Bacteria</taxon>
        <taxon>Pseudomonadati</taxon>
        <taxon>Thermodesulfobacteriota</taxon>
        <taxon>Desulfovibrionia</taxon>
        <taxon>Desulfovibrionales</taxon>
        <taxon>Desulfovibrionaceae</taxon>
        <taxon>Oceanidesulfovibrio</taxon>
    </lineage>
</organism>
<evidence type="ECO:0000256" key="2">
    <source>
        <dbReference type="ARBA" id="ARBA00022475"/>
    </source>
</evidence>
<accession>A0ABX6NK86</accession>
<dbReference type="InterPro" id="IPR005702">
    <property type="entry name" value="Wzc-like_C"/>
</dbReference>
<protein>
    <submittedName>
        <fullName evidence="12">Polysaccharide biosynthesis tyrosine autokinase</fullName>
        <ecNumber evidence="12">2.7.10.2</ecNumber>
    </submittedName>
</protein>
<dbReference type="Pfam" id="PF02706">
    <property type="entry name" value="Wzz"/>
    <property type="match status" value="1"/>
</dbReference>
<evidence type="ECO:0000256" key="3">
    <source>
        <dbReference type="ARBA" id="ARBA00022692"/>
    </source>
</evidence>
<dbReference type="GO" id="GO:0004715">
    <property type="term" value="F:non-membrane spanning protein tyrosine kinase activity"/>
    <property type="evidence" value="ECO:0007669"/>
    <property type="project" value="UniProtKB-EC"/>
</dbReference>
<feature type="transmembrane region" description="Helical" evidence="9">
    <location>
        <begin position="448"/>
        <end position="469"/>
    </location>
</feature>
<gene>
    <name evidence="12" type="ORF">E8L03_20185</name>
</gene>
<keyword evidence="3 9" id="KW-0812">Transmembrane</keyword>
<dbReference type="Gene3D" id="3.40.50.300">
    <property type="entry name" value="P-loop containing nucleotide triphosphate hydrolases"/>
    <property type="match status" value="1"/>
</dbReference>
<dbReference type="RefSeq" id="WP_171268344.1">
    <property type="nucleotide sequence ID" value="NZ_CP039543.1"/>
</dbReference>
<evidence type="ECO:0000256" key="7">
    <source>
        <dbReference type="ARBA" id="ARBA00023136"/>
    </source>
</evidence>
<evidence type="ECO:0000256" key="8">
    <source>
        <dbReference type="SAM" id="Coils"/>
    </source>
</evidence>
<dbReference type="CDD" id="cd05387">
    <property type="entry name" value="BY-kinase"/>
    <property type="match status" value="1"/>
</dbReference>
<dbReference type="SUPFAM" id="SSF52540">
    <property type="entry name" value="P-loop containing nucleoside triphosphate hydrolases"/>
    <property type="match status" value="1"/>
</dbReference>
<keyword evidence="8" id="KW-0175">Coiled coil</keyword>
<dbReference type="NCBIfam" id="TIGR01007">
    <property type="entry name" value="eps_fam"/>
    <property type="match status" value="1"/>
</dbReference>
<feature type="transmembrane region" description="Helical" evidence="9">
    <location>
        <begin position="21"/>
        <end position="42"/>
    </location>
</feature>
<evidence type="ECO:0000256" key="1">
    <source>
        <dbReference type="ARBA" id="ARBA00004651"/>
    </source>
</evidence>
<keyword evidence="4" id="KW-0547">Nucleotide-binding</keyword>
<feature type="domain" description="Tyrosine-protein kinase G-rich" evidence="11">
    <location>
        <begin position="398"/>
        <end position="468"/>
    </location>
</feature>
<dbReference type="PANTHER" id="PTHR32309">
    <property type="entry name" value="TYROSINE-PROTEIN KINASE"/>
    <property type="match status" value="1"/>
</dbReference>
<proteinExistence type="predicted"/>
<dbReference type="EC" id="2.7.10.2" evidence="12"/>
<evidence type="ECO:0000259" key="10">
    <source>
        <dbReference type="Pfam" id="PF02706"/>
    </source>
</evidence>